<keyword evidence="9 14" id="KW-0418">Kinase</keyword>
<evidence type="ECO:0000256" key="2">
    <source>
        <dbReference type="ARBA" id="ARBA00004429"/>
    </source>
</evidence>
<dbReference type="InterPro" id="IPR003660">
    <property type="entry name" value="HAMP_dom"/>
</dbReference>
<dbReference type="PROSITE" id="PS50109">
    <property type="entry name" value="HIS_KIN"/>
    <property type="match status" value="1"/>
</dbReference>
<dbReference type="PANTHER" id="PTHR24421">
    <property type="entry name" value="NITRATE/NITRITE SENSOR PROTEIN NARX-RELATED"/>
    <property type="match status" value="1"/>
</dbReference>
<dbReference type="InterPro" id="IPR016380">
    <property type="entry name" value="Sig_transdc_His_kin_NarX/NarQ"/>
</dbReference>
<keyword evidence="8 14" id="KW-0547">Nucleotide-binding</keyword>
<dbReference type="SUPFAM" id="SSF55874">
    <property type="entry name" value="ATPase domain of HSP90 chaperone/DNA topoisomerase II/histidine kinase"/>
    <property type="match status" value="1"/>
</dbReference>
<dbReference type="RefSeq" id="WP_128178408.1">
    <property type="nucleotide sequence ID" value="NZ_CP071409.1"/>
</dbReference>
<dbReference type="GO" id="GO:0000155">
    <property type="term" value="F:phosphorelay sensor kinase activity"/>
    <property type="evidence" value="ECO:0007669"/>
    <property type="project" value="UniProtKB-UniRule"/>
</dbReference>
<evidence type="ECO:0000313" key="19">
    <source>
        <dbReference type="Proteomes" id="UP000288794"/>
    </source>
</evidence>
<dbReference type="InterPro" id="IPR011712">
    <property type="entry name" value="Sig_transdc_His_kin_sub3_dim/P"/>
</dbReference>
<evidence type="ECO:0000256" key="13">
    <source>
        <dbReference type="ARBA" id="ARBA00023136"/>
    </source>
</evidence>
<dbReference type="CDD" id="cd16917">
    <property type="entry name" value="HATPase_UhpB-NarQ-NarX-like"/>
    <property type="match status" value="1"/>
</dbReference>
<evidence type="ECO:0000256" key="14">
    <source>
        <dbReference type="PIRNR" id="PIRNR003167"/>
    </source>
</evidence>
<evidence type="ECO:0000256" key="1">
    <source>
        <dbReference type="ARBA" id="ARBA00000085"/>
    </source>
</evidence>
<name>A0A443IBI7_9GAMM</name>
<comment type="caution">
    <text evidence="18">The sequence shown here is derived from an EMBL/GenBank/DDBJ whole genome shotgun (WGS) entry which is preliminary data.</text>
</comment>
<keyword evidence="5" id="KW-0597">Phosphoprotein</keyword>
<evidence type="ECO:0000256" key="9">
    <source>
        <dbReference type="ARBA" id="ARBA00022777"/>
    </source>
</evidence>
<dbReference type="InterPro" id="IPR029095">
    <property type="entry name" value="NarX-like_N"/>
</dbReference>
<dbReference type="Proteomes" id="UP000288794">
    <property type="component" value="Unassembled WGS sequence"/>
</dbReference>
<evidence type="ECO:0000256" key="5">
    <source>
        <dbReference type="ARBA" id="ARBA00022553"/>
    </source>
</evidence>
<keyword evidence="4 14" id="KW-0997">Cell inner membrane</keyword>
<dbReference type="InterPro" id="IPR050482">
    <property type="entry name" value="Sensor_HK_TwoCompSys"/>
</dbReference>
<dbReference type="Pfam" id="PF07730">
    <property type="entry name" value="HisKA_3"/>
    <property type="match status" value="1"/>
</dbReference>
<keyword evidence="6 14" id="KW-0808">Transferase</keyword>
<proteinExistence type="predicted"/>
<dbReference type="CDD" id="cd22900">
    <property type="entry name" value="NarX_sensor"/>
    <property type="match status" value="1"/>
</dbReference>
<dbReference type="SUPFAM" id="SSF158472">
    <property type="entry name" value="HAMP domain-like"/>
    <property type="match status" value="1"/>
</dbReference>
<evidence type="ECO:0000256" key="8">
    <source>
        <dbReference type="ARBA" id="ARBA00022741"/>
    </source>
</evidence>
<evidence type="ECO:0000256" key="7">
    <source>
        <dbReference type="ARBA" id="ARBA00022692"/>
    </source>
</evidence>
<evidence type="ECO:0000256" key="4">
    <source>
        <dbReference type="ARBA" id="ARBA00022519"/>
    </source>
</evidence>
<keyword evidence="12 14" id="KW-0902">Two-component regulatory system</keyword>
<dbReference type="InterPro" id="IPR042295">
    <property type="entry name" value="NarX-like_N_sf"/>
</dbReference>
<evidence type="ECO:0000259" key="17">
    <source>
        <dbReference type="PROSITE" id="PS50885"/>
    </source>
</evidence>
<feature type="domain" description="Histidine kinase" evidence="16">
    <location>
        <begin position="393"/>
        <end position="587"/>
    </location>
</feature>
<dbReference type="CDD" id="cd06225">
    <property type="entry name" value="HAMP"/>
    <property type="match status" value="1"/>
</dbReference>
<dbReference type="GO" id="GO:0046983">
    <property type="term" value="F:protein dimerization activity"/>
    <property type="evidence" value="ECO:0007669"/>
    <property type="project" value="UniProtKB-UniRule"/>
</dbReference>
<feature type="domain" description="HAMP" evidence="17">
    <location>
        <begin position="175"/>
        <end position="228"/>
    </location>
</feature>
<evidence type="ECO:0000313" key="18">
    <source>
        <dbReference type="EMBL" id="RWR01621.1"/>
    </source>
</evidence>
<comment type="catalytic activity">
    <reaction evidence="1 14">
        <text>ATP + protein L-histidine = ADP + protein N-phospho-L-histidine.</text>
        <dbReference type="EC" id="2.7.13.3"/>
    </reaction>
</comment>
<evidence type="ECO:0000259" key="16">
    <source>
        <dbReference type="PROSITE" id="PS50109"/>
    </source>
</evidence>
<dbReference type="SMART" id="SM00387">
    <property type="entry name" value="HATPase_c"/>
    <property type="match status" value="1"/>
</dbReference>
<dbReference type="InterPro" id="IPR036890">
    <property type="entry name" value="HATPase_C_sf"/>
</dbReference>
<reference evidence="18 19" key="1">
    <citation type="submission" date="2014-04" db="EMBL/GenBank/DDBJ databases">
        <title>Draft genome sequence of Pantoea beijingensis strain LMG 27579, an emerging pathogen to Pleurotus eryngii with potential industrial application.</title>
        <authorList>
            <person name="Xu F."/>
            <person name="Liu Y."/>
            <person name="Wang S."/>
            <person name="Yin Y."/>
            <person name="Ma Y."/>
            <person name="Zhao S."/>
            <person name="Rong C."/>
        </authorList>
    </citation>
    <scope>NUCLEOTIDE SEQUENCE [LARGE SCALE GENOMIC DNA]</scope>
    <source>
        <strain evidence="18 19">LMG 27579</strain>
    </source>
</reference>
<dbReference type="InterPro" id="IPR003594">
    <property type="entry name" value="HATPase_dom"/>
</dbReference>
<evidence type="ECO:0000256" key="15">
    <source>
        <dbReference type="SAM" id="Phobius"/>
    </source>
</evidence>
<dbReference type="Pfam" id="PF00672">
    <property type="entry name" value="HAMP"/>
    <property type="match status" value="1"/>
</dbReference>
<evidence type="ECO:0000256" key="11">
    <source>
        <dbReference type="ARBA" id="ARBA00022989"/>
    </source>
</evidence>
<keyword evidence="13 14" id="KW-0472">Membrane</keyword>
<comment type="subcellular location">
    <subcellularLocation>
        <location evidence="2">Cell inner membrane</location>
        <topology evidence="2">Multi-pass membrane protein</topology>
    </subcellularLocation>
</comment>
<dbReference type="GO" id="GO:0005886">
    <property type="term" value="C:plasma membrane"/>
    <property type="evidence" value="ECO:0007669"/>
    <property type="project" value="UniProtKB-SubCell"/>
</dbReference>
<dbReference type="PANTHER" id="PTHR24421:SF51">
    <property type="entry name" value="NITRATE_NITRITE SENSOR PROTEIN NARX"/>
    <property type="match status" value="1"/>
</dbReference>
<keyword evidence="11 15" id="KW-1133">Transmembrane helix</keyword>
<dbReference type="Gene3D" id="1.20.5.1930">
    <property type="match status" value="1"/>
</dbReference>
<keyword evidence="3 14" id="KW-1003">Cell membrane</keyword>
<dbReference type="SMART" id="SM00304">
    <property type="entry name" value="HAMP"/>
    <property type="match status" value="1"/>
</dbReference>
<evidence type="ECO:0000256" key="6">
    <source>
        <dbReference type="ARBA" id="ARBA00022679"/>
    </source>
</evidence>
<dbReference type="EC" id="2.7.13.3" evidence="14"/>
<accession>A0A443IBI7</accession>
<dbReference type="PIRSF" id="PIRSF003167">
    <property type="entry name" value="STHK_NarX/NarQ"/>
    <property type="match status" value="1"/>
</dbReference>
<dbReference type="Pfam" id="PF02518">
    <property type="entry name" value="HATPase_c"/>
    <property type="match status" value="1"/>
</dbReference>
<dbReference type="AlphaFoldDB" id="A0A443IBI7"/>
<dbReference type="PROSITE" id="PS50885">
    <property type="entry name" value="HAMP"/>
    <property type="match status" value="1"/>
</dbReference>
<dbReference type="InterPro" id="IPR005467">
    <property type="entry name" value="His_kinase_dom"/>
</dbReference>
<dbReference type="Gene3D" id="1.20.120.960">
    <property type="entry name" value="Histidine kinase NarX, sensor domain"/>
    <property type="match status" value="1"/>
</dbReference>
<dbReference type="EMBL" id="JMEE01000035">
    <property type="protein sequence ID" value="RWR01621.1"/>
    <property type="molecule type" value="Genomic_DNA"/>
</dbReference>
<keyword evidence="10 14" id="KW-0067">ATP-binding</keyword>
<protein>
    <recommendedName>
        <fullName evidence="14">Sensor protein</fullName>
        <ecNumber evidence="14">2.7.13.3</ecNumber>
    </recommendedName>
</protein>
<dbReference type="Gene3D" id="1.10.8.500">
    <property type="entry name" value="HAMP domain in histidine kinase"/>
    <property type="match status" value="1"/>
</dbReference>
<keyword evidence="19" id="KW-1185">Reference proteome</keyword>
<evidence type="ECO:0000256" key="3">
    <source>
        <dbReference type="ARBA" id="ARBA00022475"/>
    </source>
</evidence>
<dbReference type="NCBIfam" id="NF007896">
    <property type="entry name" value="PRK10600.1"/>
    <property type="match status" value="1"/>
</dbReference>
<organism evidence="18 19">
    <name type="scientific">[Pantoea] beijingensis</name>
    <dbReference type="NCBI Taxonomy" id="1324864"/>
    <lineage>
        <taxon>Bacteria</taxon>
        <taxon>Pseudomonadati</taxon>
        <taxon>Pseudomonadota</taxon>
        <taxon>Gammaproteobacteria</taxon>
        <taxon>Enterobacterales</taxon>
        <taxon>Erwiniaceae</taxon>
        <taxon>Erwinia</taxon>
    </lineage>
</organism>
<gene>
    <name evidence="18" type="ORF">ED28_12525</name>
</gene>
<dbReference type="GO" id="GO:0005524">
    <property type="term" value="F:ATP binding"/>
    <property type="evidence" value="ECO:0007669"/>
    <property type="project" value="UniProtKB-UniRule"/>
</dbReference>
<evidence type="ECO:0000256" key="12">
    <source>
        <dbReference type="ARBA" id="ARBA00023012"/>
    </source>
</evidence>
<evidence type="ECO:0000256" key="10">
    <source>
        <dbReference type="ARBA" id="ARBA00022840"/>
    </source>
</evidence>
<dbReference type="Gene3D" id="3.30.565.10">
    <property type="entry name" value="Histidine kinase-like ATPase, C-terminal domain"/>
    <property type="match status" value="1"/>
</dbReference>
<feature type="transmembrane region" description="Helical" evidence="15">
    <location>
        <begin position="153"/>
        <end position="173"/>
    </location>
</feature>
<keyword evidence="7 15" id="KW-0812">Transmembrane</keyword>
<sequence>MTRLLAPLSLVNQLACALLMLGSLGIGGMSISAWMAQSIQGNAHAINVAGSLRMQSYRLLAQVPLNSSHEDLIRKLDSDVHNARLQKTVSQGSLTLQLKVLQDEWQQNLQPMLRRAQSPVQAADEVASFVTMLDTLVAQVDRQTENRLFRMSLVQGSFIFLIICLLISTFIWFRRRLLQPWRQLIRLAHAVGHGDFSQRFVTNRRLDEMSVLGEALNSMSGELSVMYAGLEKRVKEKTADLERKNQVLHFLYHSSQQLHTGDPIEQRLTPLLNELQNLLPLRAIDVRLYENNLEQQFLQLSGQAEITESEETDITPYPVTQDRIAEDMPASISLPLSDKLGNYGVLLAQPVRQLKEEHYQLLRMLVEQLTSMLALEQQVDHQQQLMLMEERAAIARELHDSIAQSLSCLKIQVSCLQMQKINLPPQSLELINQMREELNVAYRQLRELLTTFRLRLTEPGLLPALQSTTQEFSLRLGVNVELEYQLNPRTVAPWQAIHLLQIAREALSNIHKHANASQVHIQVTAYQGEVTLSVTDNGRGLPDNAERPDHYGLIIMRDRARSLHGRCDILPRENGGTEVRVTFRPANQDID</sequence>
<dbReference type="Pfam" id="PF13675">
    <property type="entry name" value="PilJ"/>
    <property type="match status" value="1"/>
</dbReference>